<keyword evidence="1" id="KW-0134">Cell wall</keyword>
<keyword evidence="11" id="KW-1185">Reference proteome</keyword>
<dbReference type="InterPro" id="IPR019931">
    <property type="entry name" value="LPXTG_anchor"/>
</dbReference>
<proteinExistence type="predicted"/>
<sequence length="446" mass="47713">MEKNKQVKYCLRKSVFGLASVSAALIVGSSLTTAVNADDVMAMTTEAKASEDLSSSKATALDALYDDKNLSDAEKASYEGKFIDAASVTAVDALTAKVKQDKIAKNLEGFSEGLNTLTGSEVKTVEDYKLEFAKDAALKEFDKYGVSDFYKKMIEKAGTVEGVKQLQSEVVEAAKANRIQEGTEGLVDFLKEQTPAEDTVKAIELAEAKDAALKEFDKYGVSDFYKKMIEKAGTVEGVKQLQSEVVEAAKVNRIQEGTEGLVDFLKEQTPAEDTIKSIKLSEAKAAAKAELKAAGVSDFFISKIDGAKTVEGVKALKELILSSLAKPETEKPEAEKPEAEKPETEKPEAEKPEAEKPEAHKPETDKPEAHKPKADKPDAGKSVPMTKLTPAKPVAPKAMAPKAMSPKAANQLPSTGEATNPFFTAAAMAVMAGAGMVAFSAKRKED</sequence>
<dbReference type="STRING" id="119224.AKK44_01685"/>
<keyword evidence="3 8" id="KW-0732">Signal</keyword>
<keyword evidence="4" id="KW-0677">Repeat</keyword>
<dbReference type="Pfam" id="PF17573">
    <property type="entry name" value="GA-like"/>
    <property type="match status" value="3"/>
</dbReference>
<dbReference type="Proteomes" id="UP000049578">
    <property type="component" value="Unassembled WGS sequence"/>
</dbReference>
<keyword evidence="7" id="KW-1133">Transmembrane helix</keyword>
<evidence type="ECO:0000256" key="8">
    <source>
        <dbReference type="SAM" id="SignalP"/>
    </source>
</evidence>
<feature type="compositionally biased region" description="Basic and acidic residues" evidence="6">
    <location>
        <begin position="327"/>
        <end position="379"/>
    </location>
</feature>
<feature type="region of interest" description="Disordered" evidence="6">
    <location>
        <begin position="327"/>
        <end position="415"/>
    </location>
</feature>
<keyword evidence="7" id="KW-0812">Transmembrane</keyword>
<dbReference type="InterPro" id="IPR019950">
    <property type="entry name" value="M_anchor"/>
</dbReference>
<dbReference type="InterPro" id="IPR009063">
    <property type="entry name" value="Ig/albumin-bd_sf"/>
</dbReference>
<evidence type="ECO:0000256" key="3">
    <source>
        <dbReference type="ARBA" id="ARBA00022729"/>
    </source>
</evidence>
<reference evidence="10 11" key="1">
    <citation type="submission" date="2015-08" db="EMBL/GenBank/DDBJ databases">
        <title>Genome sequence of Streptococcus phocae subsp. phocae ATCC 51973T isolated from liver specimen obtained from seal.</title>
        <authorList>
            <person name="Avendano-Herrera R."/>
        </authorList>
    </citation>
    <scope>NUCLEOTIDE SEQUENCE [LARGE SCALE GENOMIC DNA]</scope>
    <source>
        <strain evidence="10 11">ATCC 51973</strain>
    </source>
</reference>
<dbReference type="Pfam" id="PF00746">
    <property type="entry name" value="Gram_pos_anchor"/>
    <property type="match status" value="1"/>
</dbReference>
<keyword evidence="5" id="KW-0572">Peptidoglycan-anchor</keyword>
<feature type="compositionally biased region" description="Low complexity" evidence="6">
    <location>
        <begin position="390"/>
        <end position="409"/>
    </location>
</feature>
<gene>
    <name evidence="10" type="ORF">AKK44_01685</name>
</gene>
<organism evidence="10 11">
    <name type="scientific">Streptococcus phocae</name>
    <dbReference type="NCBI Taxonomy" id="119224"/>
    <lineage>
        <taxon>Bacteria</taxon>
        <taxon>Bacillati</taxon>
        <taxon>Bacillota</taxon>
        <taxon>Bacilli</taxon>
        <taxon>Lactobacillales</taxon>
        <taxon>Streptococcaceae</taxon>
        <taxon>Streptococcus</taxon>
    </lineage>
</organism>
<evidence type="ECO:0000256" key="5">
    <source>
        <dbReference type="ARBA" id="ARBA00023088"/>
    </source>
</evidence>
<evidence type="ECO:0000256" key="7">
    <source>
        <dbReference type="SAM" id="Phobius"/>
    </source>
</evidence>
<name>A0A0P6S320_9STRE</name>
<dbReference type="AlphaFoldDB" id="A0A0P6S320"/>
<dbReference type="SUPFAM" id="SSF46997">
    <property type="entry name" value="Bacterial immunoglobulin/albumin-binding domains"/>
    <property type="match status" value="3"/>
</dbReference>
<evidence type="ECO:0000256" key="2">
    <source>
        <dbReference type="ARBA" id="ARBA00022525"/>
    </source>
</evidence>
<dbReference type="Gene3D" id="1.10.8.40">
    <property type="entry name" value="Albumin-binding domain"/>
    <property type="match status" value="3"/>
</dbReference>
<dbReference type="EMBL" id="LHQM01000006">
    <property type="protein sequence ID" value="KPJ22989.1"/>
    <property type="molecule type" value="Genomic_DNA"/>
</dbReference>
<accession>A0A0P6S320</accession>
<dbReference type="PATRIC" id="fig|119224.3.peg.1509"/>
<evidence type="ECO:0000256" key="4">
    <source>
        <dbReference type="ARBA" id="ARBA00022737"/>
    </source>
</evidence>
<keyword evidence="7" id="KW-0472">Membrane</keyword>
<feature type="chain" id="PRO_5006130133" description="Gram-positive cocci surface proteins LPxTG domain-containing protein" evidence="8">
    <location>
        <begin position="38"/>
        <end position="446"/>
    </location>
</feature>
<dbReference type="NCBIfam" id="TIGR01167">
    <property type="entry name" value="LPXTG_anchor"/>
    <property type="match status" value="1"/>
</dbReference>
<feature type="transmembrane region" description="Helical" evidence="7">
    <location>
        <begin position="422"/>
        <end position="441"/>
    </location>
</feature>
<dbReference type="RefSeq" id="WP_054278234.1">
    <property type="nucleotide sequence ID" value="NZ_LHQM01000006.1"/>
</dbReference>
<comment type="caution">
    <text evidence="10">The sequence shown here is derived from an EMBL/GenBank/DDBJ whole genome shotgun (WGS) entry which is preliminary data.</text>
</comment>
<dbReference type="InterPro" id="IPR005877">
    <property type="entry name" value="YSIRK_signal_dom"/>
</dbReference>
<evidence type="ECO:0000256" key="1">
    <source>
        <dbReference type="ARBA" id="ARBA00022512"/>
    </source>
</evidence>
<dbReference type="InterPro" id="IPR035152">
    <property type="entry name" value="GA-like"/>
</dbReference>
<protein>
    <recommendedName>
        <fullName evidence="9">Gram-positive cocci surface proteins LPxTG domain-containing protein</fullName>
    </recommendedName>
</protein>
<evidence type="ECO:0000313" key="11">
    <source>
        <dbReference type="Proteomes" id="UP000049578"/>
    </source>
</evidence>
<evidence type="ECO:0000313" key="10">
    <source>
        <dbReference type="EMBL" id="KPJ22989.1"/>
    </source>
</evidence>
<feature type="domain" description="Gram-positive cocci surface proteins LPxTG" evidence="9">
    <location>
        <begin position="412"/>
        <end position="446"/>
    </location>
</feature>
<evidence type="ECO:0000259" key="9">
    <source>
        <dbReference type="PROSITE" id="PS50847"/>
    </source>
</evidence>
<dbReference type="PRINTS" id="PR00015">
    <property type="entry name" value="GPOSANCHOR"/>
</dbReference>
<dbReference type="PROSITE" id="PS50847">
    <property type="entry name" value="GRAM_POS_ANCHORING"/>
    <property type="match status" value="1"/>
</dbReference>
<feature type="signal peptide" evidence="8">
    <location>
        <begin position="1"/>
        <end position="37"/>
    </location>
</feature>
<keyword evidence="2" id="KW-0964">Secreted</keyword>
<evidence type="ECO:0000256" key="6">
    <source>
        <dbReference type="SAM" id="MobiDB-lite"/>
    </source>
</evidence>
<dbReference type="NCBIfam" id="TIGR01168">
    <property type="entry name" value="YSIRK_signal"/>
    <property type="match status" value="1"/>
</dbReference>